<dbReference type="InterPro" id="IPR050220">
    <property type="entry name" value="Type_II_DNA_Topoisomerases"/>
</dbReference>
<dbReference type="GO" id="GO:0034335">
    <property type="term" value="F:DNA negative supercoiling activity"/>
    <property type="evidence" value="ECO:0007669"/>
    <property type="project" value="UniProtKB-ARBA"/>
</dbReference>
<dbReference type="PANTHER" id="PTHR43493:SF5">
    <property type="entry name" value="DNA GYRASE SUBUNIT A, CHLOROPLASTIC_MITOCHONDRIAL"/>
    <property type="match status" value="1"/>
</dbReference>
<dbReference type="InterPro" id="IPR013758">
    <property type="entry name" value="Topo_IIA_A/C_ab"/>
</dbReference>
<accession>A0A8T8HZB4</accession>
<evidence type="ECO:0000259" key="6">
    <source>
        <dbReference type="SMART" id="SM00306"/>
    </source>
</evidence>
<organism evidence="7 8">
    <name type="scientific">Saccharothrix algeriensis</name>
    <dbReference type="NCBI Taxonomy" id="173560"/>
    <lineage>
        <taxon>Bacteria</taxon>
        <taxon>Bacillati</taxon>
        <taxon>Actinomycetota</taxon>
        <taxon>Actinomycetes</taxon>
        <taxon>Pseudonocardiales</taxon>
        <taxon>Pseudonocardiaceae</taxon>
        <taxon>Saccharothrix</taxon>
    </lineage>
</organism>
<gene>
    <name evidence="7" type="ORF">J7S33_01595</name>
</gene>
<dbReference type="EMBL" id="CP072788">
    <property type="protein sequence ID" value="QTR03768.1"/>
    <property type="molecule type" value="Genomic_DNA"/>
</dbReference>
<dbReference type="PANTHER" id="PTHR43493">
    <property type="entry name" value="DNA GYRASE/TOPOISOMERASE SUBUNIT A"/>
    <property type="match status" value="1"/>
</dbReference>
<keyword evidence="4" id="KW-0238">DNA-binding</keyword>
<dbReference type="InterPro" id="IPR003587">
    <property type="entry name" value="Hint_dom_N"/>
</dbReference>
<keyword evidence="3" id="KW-0799">Topoisomerase</keyword>
<dbReference type="InterPro" id="IPR002205">
    <property type="entry name" value="Topo_IIA_dom_A"/>
</dbReference>
<dbReference type="InterPro" id="IPR036844">
    <property type="entry name" value="Hint_dom_sf"/>
</dbReference>
<feature type="domain" description="Hint" evidence="6">
    <location>
        <begin position="86"/>
        <end position="176"/>
    </location>
</feature>
<dbReference type="CDD" id="cd00081">
    <property type="entry name" value="Hint"/>
    <property type="match status" value="1"/>
</dbReference>
<comment type="catalytic activity">
    <reaction evidence="1">
        <text>ATP-dependent breakage, passage and rejoining of double-stranded DNA.</text>
        <dbReference type="EC" id="5.6.2.2"/>
    </reaction>
</comment>
<dbReference type="Pfam" id="PF00521">
    <property type="entry name" value="DNA_topoisoIV"/>
    <property type="match status" value="1"/>
</dbReference>
<feature type="non-terminal residue" evidence="7">
    <location>
        <position position="195"/>
    </location>
</feature>
<dbReference type="InterPro" id="IPR013760">
    <property type="entry name" value="Topo_IIA-like_dom_sf"/>
</dbReference>
<dbReference type="SMART" id="SM00306">
    <property type="entry name" value="HintN"/>
    <property type="match status" value="1"/>
</dbReference>
<sequence>MARRKTPTTRVDPSAFDRAGARVFDNSLTTEIEDSYLEYAYSVIHSRALPDARDGLKPVHRRILFSMNEQGHRPTSPYVKSSRVVGDCFVRGALVSTPEGLRPIEDLGVGDRVLDPAGRPADVVEVYENPVSELVRVVWANGDTLLVTPGQRFRTEDGGWTAARDLAGRRTTGFGAARHAALVADGGDAGAYVLG</sequence>
<dbReference type="GO" id="GO:0005524">
    <property type="term" value="F:ATP binding"/>
    <property type="evidence" value="ECO:0007669"/>
    <property type="project" value="InterPro"/>
</dbReference>
<dbReference type="Gene3D" id="3.90.199.10">
    <property type="entry name" value="Topoisomerase II, domain 5"/>
    <property type="match status" value="1"/>
</dbReference>
<dbReference type="GO" id="GO:0006265">
    <property type="term" value="P:DNA topological change"/>
    <property type="evidence" value="ECO:0007669"/>
    <property type="project" value="InterPro"/>
</dbReference>
<reference evidence="7" key="1">
    <citation type="submission" date="2021-04" db="EMBL/GenBank/DDBJ databases">
        <title>Saccharothrix algeriensis WGS.</title>
        <authorList>
            <person name="Stuskova K."/>
            <person name="Hakalova E."/>
            <person name="Tebbal A.B."/>
            <person name="Eichmeier A."/>
        </authorList>
    </citation>
    <scope>NUCLEOTIDE SEQUENCE</scope>
    <source>
        <strain evidence="7">NRRL B-24137</strain>
    </source>
</reference>
<evidence type="ECO:0000256" key="3">
    <source>
        <dbReference type="ARBA" id="ARBA00023029"/>
    </source>
</evidence>
<dbReference type="Proteomes" id="UP000671828">
    <property type="component" value="Chromosome"/>
</dbReference>
<dbReference type="AlphaFoldDB" id="A0A8T8HZB4"/>
<dbReference type="GO" id="GO:0003677">
    <property type="term" value="F:DNA binding"/>
    <property type="evidence" value="ECO:0007669"/>
    <property type="project" value="UniProtKB-KW"/>
</dbReference>
<dbReference type="SUPFAM" id="SSF51294">
    <property type="entry name" value="Hedgehog/intein (Hint) domain"/>
    <property type="match status" value="1"/>
</dbReference>
<keyword evidence="5" id="KW-0413">Isomerase</keyword>
<evidence type="ECO:0000256" key="1">
    <source>
        <dbReference type="ARBA" id="ARBA00000185"/>
    </source>
</evidence>
<evidence type="ECO:0000313" key="8">
    <source>
        <dbReference type="Proteomes" id="UP000671828"/>
    </source>
</evidence>
<evidence type="ECO:0000256" key="4">
    <source>
        <dbReference type="ARBA" id="ARBA00023125"/>
    </source>
</evidence>
<name>A0A8T8HZB4_9PSEU</name>
<evidence type="ECO:0000256" key="2">
    <source>
        <dbReference type="ARBA" id="ARBA00008263"/>
    </source>
</evidence>
<proteinExistence type="inferred from homology"/>
<evidence type="ECO:0000313" key="7">
    <source>
        <dbReference type="EMBL" id="QTR03768.1"/>
    </source>
</evidence>
<protein>
    <submittedName>
        <fullName evidence="7">Hint domain-containing protein</fullName>
    </submittedName>
</protein>
<dbReference type="Gene3D" id="2.170.16.10">
    <property type="entry name" value="Hedgehog/Intein (Hint) domain"/>
    <property type="match status" value="1"/>
</dbReference>
<dbReference type="GO" id="GO:0009330">
    <property type="term" value="C:DNA topoisomerase type II (double strand cut, ATP-hydrolyzing) complex"/>
    <property type="evidence" value="ECO:0007669"/>
    <property type="project" value="TreeGrafter"/>
</dbReference>
<evidence type="ECO:0000256" key="5">
    <source>
        <dbReference type="ARBA" id="ARBA00023235"/>
    </source>
</evidence>
<dbReference type="GO" id="GO:0005737">
    <property type="term" value="C:cytoplasm"/>
    <property type="evidence" value="ECO:0007669"/>
    <property type="project" value="TreeGrafter"/>
</dbReference>
<comment type="similarity">
    <text evidence="2">Belongs to the type II topoisomerase GyrA/ParC subunit family.</text>
</comment>
<dbReference type="SUPFAM" id="SSF56719">
    <property type="entry name" value="Type II DNA topoisomerase"/>
    <property type="match status" value="1"/>
</dbReference>